<organism evidence="3 4">
    <name type="scientific">Yinghuangia soli</name>
    <dbReference type="NCBI Taxonomy" id="2908204"/>
    <lineage>
        <taxon>Bacteria</taxon>
        <taxon>Bacillati</taxon>
        <taxon>Actinomycetota</taxon>
        <taxon>Actinomycetes</taxon>
        <taxon>Kitasatosporales</taxon>
        <taxon>Streptomycetaceae</taxon>
        <taxon>Yinghuangia</taxon>
    </lineage>
</organism>
<dbReference type="PANTHER" id="PTHR34075:SF5">
    <property type="entry name" value="BLR3430 PROTEIN"/>
    <property type="match status" value="1"/>
</dbReference>
<evidence type="ECO:0000259" key="2">
    <source>
        <dbReference type="Pfam" id="PF12172"/>
    </source>
</evidence>
<dbReference type="AlphaFoldDB" id="A0AA41U1K2"/>
<dbReference type="Pfam" id="PF12172">
    <property type="entry name" value="zf-ChsH2"/>
    <property type="match status" value="1"/>
</dbReference>
<dbReference type="RefSeq" id="WP_235055532.1">
    <property type="nucleotide sequence ID" value="NZ_JAKFHA010000019.1"/>
</dbReference>
<dbReference type="SUPFAM" id="SSF50249">
    <property type="entry name" value="Nucleic acid-binding proteins"/>
    <property type="match status" value="1"/>
</dbReference>
<feature type="domain" description="ChsH2 C-terminal OB-fold" evidence="1">
    <location>
        <begin position="46"/>
        <end position="111"/>
    </location>
</feature>
<gene>
    <name evidence="3" type="ORF">LZ495_27125</name>
</gene>
<evidence type="ECO:0000313" key="4">
    <source>
        <dbReference type="Proteomes" id="UP001165378"/>
    </source>
</evidence>
<dbReference type="Gene3D" id="6.10.30.10">
    <property type="match status" value="1"/>
</dbReference>
<dbReference type="InterPro" id="IPR052513">
    <property type="entry name" value="Thioester_dehydratase-like"/>
</dbReference>
<protein>
    <submittedName>
        <fullName evidence="3">OB-fold domain-containing protein</fullName>
    </submittedName>
</protein>
<proteinExistence type="predicted"/>
<reference evidence="3" key="1">
    <citation type="submission" date="2022-01" db="EMBL/GenBank/DDBJ databases">
        <title>Genome-Based Taxonomic Classification of the Phylum Actinobacteria.</title>
        <authorList>
            <person name="Gao Y."/>
        </authorList>
    </citation>
    <scope>NUCLEOTIDE SEQUENCE</scope>
    <source>
        <strain evidence="3">KLBMP 8922</strain>
    </source>
</reference>
<keyword evidence="4" id="KW-1185">Reference proteome</keyword>
<comment type="caution">
    <text evidence="3">The sequence shown here is derived from an EMBL/GenBank/DDBJ whole genome shotgun (WGS) entry which is preliminary data.</text>
</comment>
<name>A0AA41U1K2_9ACTN</name>
<dbReference type="Pfam" id="PF01796">
    <property type="entry name" value="OB_ChsH2_C"/>
    <property type="match status" value="1"/>
</dbReference>
<dbReference type="InterPro" id="IPR012340">
    <property type="entry name" value="NA-bd_OB-fold"/>
</dbReference>
<evidence type="ECO:0000313" key="3">
    <source>
        <dbReference type="EMBL" id="MCF2530863.1"/>
    </source>
</evidence>
<dbReference type="InterPro" id="IPR022002">
    <property type="entry name" value="ChsH2_Znr"/>
</dbReference>
<feature type="domain" description="ChsH2 rubredoxin-like zinc ribbon" evidence="2">
    <location>
        <begin position="9"/>
        <end position="44"/>
    </location>
</feature>
<accession>A0AA41U1K2</accession>
<dbReference type="EMBL" id="JAKFHA010000019">
    <property type="protein sequence ID" value="MCF2530863.1"/>
    <property type="molecule type" value="Genomic_DNA"/>
</dbReference>
<dbReference type="Proteomes" id="UP001165378">
    <property type="component" value="Unassembled WGS sequence"/>
</dbReference>
<sequence>MDRDSTEWWASLAAHALIFQRCSECQTWRWPARAMCHACGAFAWRWQPASGRGEVASWIVNHHVFLPGVPAPYVVLNVRMAEQPDLVLPGAFEGPYDDPRLVIGAQVEAGFADCPGDPPAALLRWRIIQSIA</sequence>
<evidence type="ECO:0000259" key="1">
    <source>
        <dbReference type="Pfam" id="PF01796"/>
    </source>
</evidence>
<dbReference type="InterPro" id="IPR002878">
    <property type="entry name" value="ChsH2_C"/>
</dbReference>
<dbReference type="PANTHER" id="PTHR34075">
    <property type="entry name" value="BLR3430 PROTEIN"/>
    <property type="match status" value="1"/>
</dbReference>